<organism evidence="2 3">
    <name type="scientific">Phoxinus phoxinus</name>
    <name type="common">Eurasian minnow</name>
    <dbReference type="NCBI Taxonomy" id="58324"/>
    <lineage>
        <taxon>Eukaryota</taxon>
        <taxon>Metazoa</taxon>
        <taxon>Chordata</taxon>
        <taxon>Craniata</taxon>
        <taxon>Vertebrata</taxon>
        <taxon>Euteleostomi</taxon>
        <taxon>Actinopterygii</taxon>
        <taxon>Neopterygii</taxon>
        <taxon>Teleostei</taxon>
        <taxon>Ostariophysi</taxon>
        <taxon>Cypriniformes</taxon>
        <taxon>Leuciscidae</taxon>
        <taxon>Phoxininae</taxon>
        <taxon>Phoxinus</taxon>
    </lineage>
</organism>
<dbReference type="AlphaFoldDB" id="A0AAN9D5S6"/>
<evidence type="ECO:0000313" key="2">
    <source>
        <dbReference type="EMBL" id="KAK7160637.1"/>
    </source>
</evidence>
<proteinExistence type="predicted"/>
<dbReference type="EMBL" id="JAYKXH010000008">
    <property type="protein sequence ID" value="KAK7160637.1"/>
    <property type="molecule type" value="Genomic_DNA"/>
</dbReference>
<sequence>MKRQKTIHSFFAKKSSTIDQETGSLGLSGQKEDDTQQKETSQTEPEVTLELRGNEAESFKKASEVRENK</sequence>
<reference evidence="2 3" key="1">
    <citation type="submission" date="2024-02" db="EMBL/GenBank/DDBJ databases">
        <title>Chromosome-level genome assembly of the Eurasian Minnow (Phoxinus phoxinus).</title>
        <authorList>
            <person name="Oriowo T.O."/>
            <person name="Martin S."/>
            <person name="Stange M."/>
            <person name="Chrysostomakis Y."/>
            <person name="Brown T."/>
            <person name="Winkler S."/>
            <person name="Kukowka S."/>
            <person name="Myers E.W."/>
            <person name="Bohne A."/>
        </authorList>
    </citation>
    <scope>NUCLEOTIDE SEQUENCE [LARGE SCALE GENOMIC DNA]</scope>
    <source>
        <strain evidence="2">ZFMK-TIS-60720</strain>
        <tissue evidence="2">Whole Organism</tissue>
    </source>
</reference>
<feature type="compositionally biased region" description="Polar residues" evidence="1">
    <location>
        <begin position="14"/>
        <end position="27"/>
    </location>
</feature>
<feature type="compositionally biased region" description="Basic and acidic residues" evidence="1">
    <location>
        <begin position="52"/>
        <end position="69"/>
    </location>
</feature>
<evidence type="ECO:0000256" key="1">
    <source>
        <dbReference type="SAM" id="MobiDB-lite"/>
    </source>
</evidence>
<keyword evidence="3" id="KW-1185">Reference proteome</keyword>
<gene>
    <name evidence="2" type="ORF">R3I93_008328</name>
</gene>
<accession>A0AAN9D5S6</accession>
<protein>
    <submittedName>
        <fullName evidence="2">Uncharacterized protein</fullName>
    </submittedName>
</protein>
<dbReference type="Proteomes" id="UP001364617">
    <property type="component" value="Unassembled WGS sequence"/>
</dbReference>
<name>A0AAN9D5S6_9TELE</name>
<evidence type="ECO:0000313" key="3">
    <source>
        <dbReference type="Proteomes" id="UP001364617"/>
    </source>
</evidence>
<feature type="region of interest" description="Disordered" evidence="1">
    <location>
        <begin position="1"/>
        <end position="69"/>
    </location>
</feature>
<comment type="caution">
    <text evidence="2">The sequence shown here is derived from an EMBL/GenBank/DDBJ whole genome shotgun (WGS) entry which is preliminary data.</text>
</comment>